<proteinExistence type="predicted"/>
<evidence type="ECO:0000313" key="2">
    <source>
        <dbReference type="Proteomes" id="UP000026901"/>
    </source>
</evidence>
<reference evidence="2" key="1">
    <citation type="submission" date="2014-09" db="EMBL/GenBank/DDBJ databases">
        <authorList>
            <person name="Sauder A.B."/>
            <person name="McKenzie Q.R."/>
            <person name="Temple L.M."/>
            <person name="Alexis B.K."/>
            <person name="Al-Atrache Z."/>
            <person name="Lewis L.O."/>
            <person name="Loesser-Casey K.E."/>
            <person name="Mitchell K.J."/>
        </authorList>
    </citation>
    <scope>NUCLEOTIDE SEQUENCE [LARGE SCALE GENOMIC DNA]</scope>
</reference>
<dbReference type="KEGG" id="vg:19525609"/>
<protein>
    <submittedName>
        <fullName evidence="1">Uncharacterized protein</fullName>
    </submittedName>
</protein>
<evidence type="ECO:0000313" key="1">
    <source>
        <dbReference type="EMBL" id="AHZ09992.1"/>
    </source>
</evidence>
<dbReference type="Proteomes" id="UP000026901">
    <property type="component" value="Segment"/>
</dbReference>
<accession>A0A024B0R7</accession>
<keyword evidence="2" id="KW-1185">Reference proteome</keyword>
<sequence>MIGKMNSHYTEHFKGFVCVNSEGIRSVWASYNEDLHDIDIRVVLGAARIDNVAAAFSIGVEDIENIVECLPQLMGKGKVLA</sequence>
<dbReference type="RefSeq" id="YP_009035789.1">
    <property type="nucleotide sequence ID" value="NC_024207.1"/>
</dbReference>
<dbReference type="GeneID" id="19525609"/>
<name>A0A024B0R7_9CAUD</name>
<organism evidence="1 2">
    <name type="scientific">Bacillus phage Evoli</name>
    <dbReference type="NCBI Taxonomy" id="1486658"/>
    <lineage>
        <taxon>Viruses</taxon>
        <taxon>Duplodnaviria</taxon>
        <taxon>Heunggongvirae</taxon>
        <taxon>Uroviricota</taxon>
        <taxon>Caudoviricetes</taxon>
        <taxon>Herelleviridae</taxon>
        <taxon>Bastillevirinae</taxon>
        <taxon>Bastillevirus</taxon>
        <taxon>Bastillevirus evoli</taxon>
    </lineage>
</organism>
<dbReference type="EMBL" id="KJ489398">
    <property type="protein sequence ID" value="AHZ09992.1"/>
    <property type="molecule type" value="Genomic_DNA"/>
</dbReference>